<keyword evidence="8" id="KW-1185">Reference proteome</keyword>
<dbReference type="SUPFAM" id="SSF47266">
    <property type="entry name" value="4-helical cytokines"/>
    <property type="match status" value="1"/>
</dbReference>
<comment type="subcellular location">
    <subcellularLocation>
        <location evidence="1 5">Secreted</location>
    </subcellularLocation>
</comment>
<dbReference type="InterPro" id="IPR001400">
    <property type="entry name" value="Somatotropin/Prolactin"/>
</dbReference>
<keyword evidence="6" id="KW-0732">Signal</keyword>
<dbReference type="GO" id="GO:0005179">
    <property type="term" value="F:hormone activity"/>
    <property type="evidence" value="ECO:0007669"/>
    <property type="project" value="UniProtKB-KW"/>
</dbReference>
<dbReference type="Ensembl" id="ENSPRET00000026522.1">
    <property type="protein sequence ID" value="ENSPREP00000026254.1"/>
    <property type="gene ID" value="ENSPREG00000017738.1"/>
</dbReference>
<dbReference type="PANTHER" id="PTHR11417">
    <property type="entry name" value="SOMATOTROPIN,PROLACTIN"/>
    <property type="match status" value="1"/>
</dbReference>
<evidence type="ECO:0000256" key="5">
    <source>
        <dbReference type="RuleBase" id="RU003618"/>
    </source>
</evidence>
<dbReference type="OMA" id="WREPLWH"/>
<protein>
    <submittedName>
        <fullName evidence="7">Prolactin 2</fullName>
    </submittedName>
</protein>
<keyword evidence="3" id="KW-0964">Secreted</keyword>
<keyword evidence="5" id="KW-0372">Hormone</keyword>
<feature type="chain" id="PRO_5017950832" evidence="6">
    <location>
        <begin position="27"/>
        <end position="284"/>
    </location>
</feature>
<dbReference type="AlphaFoldDB" id="A0A3P9PWU2"/>
<feature type="signal peptide" evidence="6">
    <location>
        <begin position="1"/>
        <end position="26"/>
    </location>
</feature>
<dbReference type="STRING" id="8081.ENSPREP00000026254"/>
<name>A0A3P9PWU2_POERE</name>
<dbReference type="Bgee" id="ENSPREG00000017738">
    <property type="expression patterns" value="Expressed in head"/>
</dbReference>
<evidence type="ECO:0000256" key="4">
    <source>
        <dbReference type="ARBA" id="ARBA00023157"/>
    </source>
</evidence>
<reference evidence="8" key="1">
    <citation type="submission" date="2013-11" db="EMBL/GenBank/DDBJ databases">
        <title>The genomic landscape of the Guanapo guppy.</title>
        <authorList>
            <person name="Kuenstner A."/>
            <person name="Dreyer C."/>
        </authorList>
    </citation>
    <scope>NUCLEOTIDE SEQUENCE</scope>
    <source>
        <strain evidence="8">Guanapo</strain>
    </source>
</reference>
<dbReference type="GO" id="GO:0031667">
    <property type="term" value="P:response to nutrient levels"/>
    <property type="evidence" value="ECO:0007669"/>
    <property type="project" value="TreeGrafter"/>
</dbReference>
<keyword evidence="4" id="KW-1015">Disulfide bond</keyword>
<dbReference type="GO" id="GO:0046427">
    <property type="term" value="P:positive regulation of receptor signaling pathway via JAK-STAT"/>
    <property type="evidence" value="ECO:0007669"/>
    <property type="project" value="TreeGrafter"/>
</dbReference>
<evidence type="ECO:0000313" key="7">
    <source>
        <dbReference type="Ensembl" id="ENSPREP00000026254.1"/>
    </source>
</evidence>
<evidence type="ECO:0000256" key="1">
    <source>
        <dbReference type="ARBA" id="ARBA00004613"/>
    </source>
</evidence>
<sequence>MPLIPFSPHPFLTFSSLFLLTSRIISEDSYKAPAVLKLKHLFLHQRRKLFCTYRMSAHIRPVSPVLVVLVYLALCSRLSSMRAASSCTNGQTGCHFLSLANLFDRVIQHSARMHGISNDLHSEFELYFLPSKNQIGRVSRNCHTSTILTPNGKENAQRIAREELTEVILKLLVAWREPLWHFHQNMAQHREFNNFSSNKSLEMSEMVHELRRGVQKVVEKMQMLGVISSSLGNLGSPETLLASDRAEWRLMNDYDLLYCFRRDSNKIQNYLKILKCRIVPEHGC</sequence>
<dbReference type="Pfam" id="PF00103">
    <property type="entry name" value="Hormone_1"/>
    <property type="match status" value="1"/>
</dbReference>
<dbReference type="PANTHER" id="PTHR11417:SF33">
    <property type="entry name" value="PROLACTIN LIKE"/>
    <property type="match status" value="1"/>
</dbReference>
<evidence type="ECO:0000256" key="6">
    <source>
        <dbReference type="SAM" id="SignalP"/>
    </source>
</evidence>
<dbReference type="PROSITE" id="PS00338">
    <property type="entry name" value="SOMATOTROPIN_2"/>
    <property type="match status" value="1"/>
</dbReference>
<dbReference type="Gene3D" id="1.20.1250.10">
    <property type="match status" value="1"/>
</dbReference>
<reference evidence="7" key="2">
    <citation type="submission" date="2025-08" db="UniProtKB">
        <authorList>
            <consortium name="Ensembl"/>
        </authorList>
    </citation>
    <scope>IDENTIFICATION</scope>
    <source>
        <strain evidence="7">Guanapo</strain>
    </source>
</reference>
<evidence type="ECO:0000256" key="2">
    <source>
        <dbReference type="ARBA" id="ARBA00008474"/>
    </source>
</evidence>
<organism evidence="7 8">
    <name type="scientific">Poecilia reticulata</name>
    <name type="common">Guppy</name>
    <name type="synonym">Acanthophacelus reticulatus</name>
    <dbReference type="NCBI Taxonomy" id="8081"/>
    <lineage>
        <taxon>Eukaryota</taxon>
        <taxon>Metazoa</taxon>
        <taxon>Chordata</taxon>
        <taxon>Craniata</taxon>
        <taxon>Vertebrata</taxon>
        <taxon>Euteleostomi</taxon>
        <taxon>Actinopterygii</taxon>
        <taxon>Neopterygii</taxon>
        <taxon>Teleostei</taxon>
        <taxon>Neoteleostei</taxon>
        <taxon>Acanthomorphata</taxon>
        <taxon>Ovalentaria</taxon>
        <taxon>Atherinomorphae</taxon>
        <taxon>Cyprinodontiformes</taxon>
        <taxon>Poeciliidae</taxon>
        <taxon>Poeciliinae</taxon>
        <taxon>Poecilia</taxon>
    </lineage>
</organism>
<dbReference type="GeneTree" id="ENSGT00950000182818"/>
<dbReference type="PROSITE" id="PS00266">
    <property type="entry name" value="SOMATOTROPIN_1"/>
    <property type="match status" value="1"/>
</dbReference>
<reference evidence="7" key="3">
    <citation type="submission" date="2025-09" db="UniProtKB">
        <authorList>
            <consortium name="Ensembl"/>
        </authorList>
    </citation>
    <scope>IDENTIFICATION</scope>
    <source>
        <strain evidence="7">Guanapo</strain>
    </source>
</reference>
<dbReference type="PRINTS" id="PR00836">
    <property type="entry name" value="SOMATOTROPIN"/>
</dbReference>
<dbReference type="GO" id="GO:0005615">
    <property type="term" value="C:extracellular space"/>
    <property type="evidence" value="ECO:0007669"/>
    <property type="project" value="TreeGrafter"/>
</dbReference>
<dbReference type="Proteomes" id="UP000242638">
    <property type="component" value="Unassembled WGS sequence"/>
</dbReference>
<proteinExistence type="inferred from homology"/>
<accession>A0A3P9PWU2</accession>
<dbReference type="InterPro" id="IPR009079">
    <property type="entry name" value="4_helix_cytokine-like_core"/>
</dbReference>
<dbReference type="InterPro" id="IPR018116">
    <property type="entry name" value="Somatotropin_CS"/>
</dbReference>
<evidence type="ECO:0000256" key="3">
    <source>
        <dbReference type="ARBA" id="ARBA00022525"/>
    </source>
</evidence>
<evidence type="ECO:0000313" key="8">
    <source>
        <dbReference type="Proteomes" id="UP000242638"/>
    </source>
</evidence>
<comment type="similarity">
    <text evidence="2 5">Belongs to the somatotropin/prolactin family.</text>
</comment>